<keyword evidence="1" id="KW-0732">Signal</keyword>
<feature type="signal peptide" evidence="1">
    <location>
        <begin position="1"/>
        <end position="19"/>
    </location>
</feature>
<dbReference type="PROSITE" id="PS51257">
    <property type="entry name" value="PROKAR_LIPOPROTEIN"/>
    <property type="match status" value="1"/>
</dbReference>
<evidence type="ECO:0000313" key="3">
    <source>
        <dbReference type="EMBL" id="TKW55726.1"/>
    </source>
</evidence>
<protein>
    <recommendedName>
        <fullName evidence="2">ToxB-like N-terminal ascomycota domain-containing protein</fullName>
    </recommendedName>
</protein>
<name>A0A4V6DH92_9PEZI</name>
<dbReference type="OrthoDB" id="4842089at2759"/>
<evidence type="ECO:0000256" key="1">
    <source>
        <dbReference type="SAM" id="SignalP"/>
    </source>
</evidence>
<dbReference type="EMBL" id="PJEX01000088">
    <property type="protein sequence ID" value="TKW55726.1"/>
    <property type="molecule type" value="Genomic_DNA"/>
</dbReference>
<dbReference type="Pfam" id="PF18224">
    <property type="entry name" value="ToxB_N"/>
    <property type="match status" value="1"/>
</dbReference>
<sequence length="90" mass="9363">MKFTATICLVASYAGLAAAAIGCKVEILNFSSAVVGSGCVPFNSDASIYDPNTRAGYRVRATNDCGLSLEAGQSLPANYSLRKAGYCQTE</sequence>
<evidence type="ECO:0000259" key="2">
    <source>
        <dbReference type="Pfam" id="PF18224"/>
    </source>
</evidence>
<evidence type="ECO:0000313" key="4">
    <source>
        <dbReference type="Proteomes" id="UP000310108"/>
    </source>
</evidence>
<dbReference type="Gene3D" id="2.10.70.110">
    <property type="match status" value="1"/>
</dbReference>
<feature type="domain" description="ToxB-like N-terminal ascomycota" evidence="2">
    <location>
        <begin position="23"/>
        <end position="83"/>
    </location>
</feature>
<dbReference type="AlphaFoldDB" id="A0A4V6DH92"/>
<dbReference type="InterPro" id="IPR041450">
    <property type="entry name" value="ToxB-like_N_ascomy"/>
</dbReference>
<comment type="caution">
    <text evidence="3">The sequence shown here is derived from an EMBL/GenBank/DDBJ whole genome shotgun (WGS) entry which is preliminary data.</text>
</comment>
<dbReference type="Proteomes" id="UP000310108">
    <property type="component" value="Unassembled WGS sequence"/>
</dbReference>
<keyword evidence="4" id="KW-1185">Reference proteome</keyword>
<proteinExistence type="predicted"/>
<gene>
    <name evidence="3" type="ORF">CTA1_10662</name>
</gene>
<organism evidence="3 4">
    <name type="scientific">Colletotrichum tanaceti</name>
    <dbReference type="NCBI Taxonomy" id="1306861"/>
    <lineage>
        <taxon>Eukaryota</taxon>
        <taxon>Fungi</taxon>
        <taxon>Dikarya</taxon>
        <taxon>Ascomycota</taxon>
        <taxon>Pezizomycotina</taxon>
        <taxon>Sordariomycetes</taxon>
        <taxon>Hypocreomycetidae</taxon>
        <taxon>Glomerellales</taxon>
        <taxon>Glomerellaceae</taxon>
        <taxon>Colletotrichum</taxon>
        <taxon>Colletotrichum destructivum species complex</taxon>
    </lineage>
</organism>
<feature type="chain" id="PRO_5020828717" description="ToxB-like N-terminal ascomycota domain-containing protein" evidence="1">
    <location>
        <begin position="20"/>
        <end position="90"/>
    </location>
</feature>
<accession>A0A4V6DH92</accession>
<reference evidence="3 4" key="1">
    <citation type="journal article" date="2019" name="PLoS ONE">
        <title>Comparative genome analysis indicates high evolutionary potential of pathogenicity genes in Colletotrichum tanaceti.</title>
        <authorList>
            <person name="Lelwala R.V."/>
            <person name="Korhonen P.K."/>
            <person name="Young N.D."/>
            <person name="Scott J.B."/>
            <person name="Ades P.A."/>
            <person name="Gasser R.B."/>
            <person name="Taylor P.W.J."/>
        </authorList>
    </citation>
    <scope>NUCLEOTIDE SEQUENCE [LARGE SCALE GENOMIC DNA]</scope>
    <source>
        <strain evidence="3">BRIP57314</strain>
    </source>
</reference>